<reference evidence="2 3" key="2">
    <citation type="journal article" date="2012" name="Open Biol.">
        <title>Characteristics of nucleosomes and linker DNA regions on the genome of the basidiomycete Mixia osmundae revealed by mono- and dinucleosome mapping.</title>
        <authorList>
            <person name="Nishida H."/>
            <person name="Kondo S."/>
            <person name="Matsumoto T."/>
            <person name="Suzuki Y."/>
            <person name="Yoshikawa H."/>
            <person name="Taylor T.D."/>
            <person name="Sugiyama J."/>
        </authorList>
    </citation>
    <scope>NUCLEOTIDE SEQUENCE [LARGE SCALE GENOMIC DNA]</scope>
    <source>
        <strain evidence="3">CBS 9802 / IAM 14324 / JCM 22182 / KY 12970</strain>
    </source>
</reference>
<evidence type="ECO:0000313" key="2">
    <source>
        <dbReference type="EMBL" id="GAA95340.1"/>
    </source>
</evidence>
<accession>G7DXN0</accession>
<feature type="signal peptide" evidence="1">
    <location>
        <begin position="1"/>
        <end position="22"/>
    </location>
</feature>
<evidence type="ECO:0000256" key="1">
    <source>
        <dbReference type="SAM" id="SignalP"/>
    </source>
</evidence>
<keyword evidence="1" id="KW-0732">Signal</keyword>
<evidence type="ECO:0000313" key="3">
    <source>
        <dbReference type="Proteomes" id="UP000009131"/>
    </source>
</evidence>
<sequence length="170" mass="18376">MRHGLTRHVLGALATSLVGSAAISPVHKPEVARRDNGDHTQAAYIDFTNPPWTCSFDVTWHPVPKQAVIKNFAPNCHAVAATAFCLPSQATCDVSIEIASNSNPRTNVYFVATVSPSGKLSAWLLSTASRIDGTYLDDDTEVFLELDGSGTARLPRCFYDTKRDPPGIDC</sequence>
<feature type="chain" id="PRO_5009955560" evidence="1">
    <location>
        <begin position="23"/>
        <end position="170"/>
    </location>
</feature>
<dbReference type="RefSeq" id="XP_014569801.1">
    <property type="nucleotide sequence ID" value="XM_014714315.1"/>
</dbReference>
<dbReference type="InParanoid" id="G7DXN0"/>
<proteinExistence type="predicted"/>
<name>G7DXN0_MIXOS</name>
<dbReference type="AlphaFoldDB" id="G7DXN0"/>
<protein>
    <submittedName>
        <fullName evidence="2">Uncharacterized protein</fullName>
    </submittedName>
</protein>
<reference evidence="2 3" key="1">
    <citation type="journal article" date="2011" name="J. Gen. Appl. Microbiol.">
        <title>Draft genome sequencing of the enigmatic basidiomycete Mixia osmundae.</title>
        <authorList>
            <person name="Nishida H."/>
            <person name="Nagatsuka Y."/>
            <person name="Sugiyama J."/>
        </authorList>
    </citation>
    <scope>NUCLEOTIDE SEQUENCE [LARGE SCALE GENOMIC DNA]</scope>
    <source>
        <strain evidence="3">CBS 9802 / IAM 14324 / JCM 22182 / KY 12970</strain>
    </source>
</reference>
<organism evidence="2 3">
    <name type="scientific">Mixia osmundae (strain CBS 9802 / IAM 14324 / JCM 22182 / KY 12970)</name>
    <dbReference type="NCBI Taxonomy" id="764103"/>
    <lineage>
        <taxon>Eukaryota</taxon>
        <taxon>Fungi</taxon>
        <taxon>Dikarya</taxon>
        <taxon>Basidiomycota</taxon>
        <taxon>Pucciniomycotina</taxon>
        <taxon>Mixiomycetes</taxon>
        <taxon>Mixiales</taxon>
        <taxon>Mixiaceae</taxon>
        <taxon>Mixia</taxon>
    </lineage>
</organism>
<comment type="caution">
    <text evidence="2">The sequence shown here is derived from an EMBL/GenBank/DDBJ whole genome shotgun (WGS) entry which is preliminary data.</text>
</comment>
<dbReference type="EMBL" id="BABT02000061">
    <property type="protein sequence ID" value="GAA95340.1"/>
    <property type="molecule type" value="Genomic_DNA"/>
</dbReference>
<keyword evidence="3" id="KW-1185">Reference proteome</keyword>
<dbReference type="HOGENOM" id="CLU_1482341_0_0_1"/>
<dbReference type="Proteomes" id="UP000009131">
    <property type="component" value="Unassembled WGS sequence"/>
</dbReference>
<gene>
    <name evidence="2" type="primary">Mo01997</name>
    <name evidence="2" type="ORF">E5Q_01997</name>
</gene>